<evidence type="ECO:0000256" key="9">
    <source>
        <dbReference type="ARBA" id="ARBA00048954"/>
    </source>
</evidence>
<dbReference type="NCBIfam" id="NF040937">
    <property type="entry name" value="HerA_Thermprot"/>
    <property type="match status" value="1"/>
</dbReference>
<dbReference type="GO" id="GO:0016787">
    <property type="term" value="F:hydrolase activity"/>
    <property type="evidence" value="ECO:0007669"/>
    <property type="project" value="UniProtKB-KW"/>
</dbReference>
<dbReference type="GO" id="GO:0003677">
    <property type="term" value="F:DNA binding"/>
    <property type="evidence" value="ECO:0007669"/>
    <property type="project" value="UniProtKB-KW"/>
</dbReference>
<dbReference type="SUPFAM" id="SSF52540">
    <property type="entry name" value="P-loop containing nucleoside triphosphate hydrolases"/>
    <property type="match status" value="1"/>
</dbReference>
<dbReference type="Proteomes" id="UP000248410">
    <property type="component" value="Chromosome"/>
</dbReference>
<dbReference type="GeneID" id="36836795"/>
<evidence type="ECO:0000256" key="3">
    <source>
        <dbReference type="ARBA" id="ARBA00022801"/>
    </source>
</evidence>
<keyword evidence="3" id="KW-0378">Hydrolase</keyword>
<dbReference type="RefSeq" id="WP_110379411.1">
    <property type="nucleotide sequence ID" value="NZ_CP029288.2"/>
</dbReference>
<accession>A0A2U9IKG4</accession>
<comment type="catalytic activity">
    <reaction evidence="10">
        <text>ATP + H2O = ADP + phosphate + H(+)</text>
        <dbReference type="Rhea" id="RHEA:13065"/>
        <dbReference type="ChEBI" id="CHEBI:15377"/>
        <dbReference type="ChEBI" id="CHEBI:15378"/>
        <dbReference type="ChEBI" id="CHEBI:30616"/>
        <dbReference type="ChEBI" id="CHEBI:43474"/>
        <dbReference type="ChEBI" id="CHEBI:456216"/>
        <dbReference type="EC" id="5.6.2.4"/>
    </reaction>
</comment>
<reference evidence="14 15" key="1">
    <citation type="submission" date="2018-05" db="EMBL/GenBank/DDBJ databases">
        <title>Complete Genome Sequences of Extremely Thermoacidophilic, Metal-Mobilizing Type-Strain Members of the Archaeal Family Sulfolobaceae: Acidianus brierleyi DSM-1651T, Acidianus sulfidivorans DSM-18786T, Metallosphaera hakonensis DSM-7519T, and Metallosphaera prunae DSM-10039T.</title>
        <authorList>
            <person name="Counts J.A."/>
            <person name="Kelly R.M."/>
        </authorList>
    </citation>
    <scope>NUCLEOTIDE SEQUENCE [LARGE SCALE GENOMIC DNA]</scope>
    <source>
        <strain evidence="14 15">JP7</strain>
    </source>
</reference>
<dbReference type="InterPro" id="IPR002789">
    <property type="entry name" value="HerA_central"/>
</dbReference>
<evidence type="ECO:0000256" key="1">
    <source>
        <dbReference type="ARBA" id="ARBA00007816"/>
    </source>
</evidence>
<dbReference type="Gene3D" id="3.40.50.300">
    <property type="entry name" value="P-loop containing nucleotide triphosphate hydrolases"/>
    <property type="match status" value="2"/>
</dbReference>
<evidence type="ECO:0000313" key="14">
    <source>
        <dbReference type="EMBL" id="AWR96521.1"/>
    </source>
</evidence>
<evidence type="ECO:0000256" key="5">
    <source>
        <dbReference type="ARBA" id="ARBA00022840"/>
    </source>
</evidence>
<dbReference type="EMBL" id="CP029288">
    <property type="protein sequence ID" value="AWR96521.1"/>
    <property type="molecule type" value="Genomic_DNA"/>
</dbReference>
<dbReference type="PANTHER" id="PTHR42957">
    <property type="entry name" value="HELICASE MJ1565-RELATED"/>
    <property type="match status" value="1"/>
</dbReference>
<comment type="catalytic activity">
    <reaction evidence="8">
        <text>Couples ATP hydrolysis with the unwinding of duplex DNA by translocating in the 3'-5' direction.</text>
        <dbReference type="EC" id="5.6.2.4"/>
    </reaction>
</comment>
<keyword evidence="2" id="KW-0547">Nucleotide-binding</keyword>
<dbReference type="Pfam" id="PF09378">
    <property type="entry name" value="HAS-barrel"/>
    <property type="match status" value="1"/>
</dbReference>
<name>A0A2U9IKG4_9CREN</name>
<evidence type="ECO:0000313" key="15">
    <source>
        <dbReference type="Proteomes" id="UP000248410"/>
    </source>
</evidence>
<protein>
    <submittedName>
        <fullName evidence="14">Uncharacterized protein</fullName>
    </submittedName>
</protein>
<keyword evidence="4" id="KW-0347">Helicase</keyword>
<feature type="domain" description="Helicase HerA-like C-terminal" evidence="12">
    <location>
        <begin position="352"/>
        <end position="448"/>
    </location>
</feature>
<dbReference type="InterPro" id="IPR053460">
    <property type="entry name" value="DSB_Repair_Helicase"/>
</dbReference>
<feature type="domain" description="Helicase HerA central" evidence="11">
    <location>
        <begin position="121"/>
        <end position="333"/>
    </location>
</feature>
<dbReference type="OrthoDB" id="107033at2157"/>
<sequence length="496" mass="55227">MNIIGYVIGDASTQQATILSEKPIRLGLYTIIEYDNEKVLGMITDVTRGSPMIDGNTIDIKLIERLSKLDSSIPHYIKGTVKLLYDLNTNSQPDLPPIAGSIVRLAEEEELNKIFSDGDLPLGKLIGANVPVKIKISALSRHLAILAATGSGKSNTVAVLSQRIANLKGSVLIFDYHGEYSKSDLNPLNLIEPRLNPLYLTPREFATLLGIKENAQIQYRIIRRAFISYQNEIKQKMEEGQIDYEELNNNFVNDMEACIDNEKDQEKGGGKKDSVYEVKNKLEEFADKYSGIIDLASRDIISSLKTHSVNVVDISPLDEDTMDAIVSHYLRKILDARKEFKRQGHGLRFPVIIVIEEAHVFLSKNDNTLTKFWASKIAREGRKFGAGLVIVSQRPKGLDENILSQMTNKIILRIVEPTDKKYVLEASDNLSEDLVNQLSSLGVGEALIIGNLVKIPAIVKIDKFEGILGGADPNMIEEWERAEEESSINKGFADFG</sequence>
<gene>
    <name evidence="14" type="ORF">DFR86_02460</name>
</gene>
<keyword evidence="7" id="KW-0413">Isomerase</keyword>
<evidence type="ECO:0000259" key="12">
    <source>
        <dbReference type="Pfam" id="PF05872"/>
    </source>
</evidence>
<dbReference type="KEGG" id="asul:DFR86_02460"/>
<proteinExistence type="inferred from homology"/>
<dbReference type="InterPro" id="IPR033186">
    <property type="entry name" value="HerA_C"/>
</dbReference>
<keyword evidence="15" id="KW-1185">Reference proteome</keyword>
<dbReference type="AlphaFoldDB" id="A0A2U9IKG4"/>
<organism evidence="14 15">
    <name type="scientific">Acidianus sulfidivorans JP7</name>
    <dbReference type="NCBI Taxonomy" id="619593"/>
    <lineage>
        <taxon>Archaea</taxon>
        <taxon>Thermoproteota</taxon>
        <taxon>Thermoprotei</taxon>
        <taxon>Sulfolobales</taxon>
        <taxon>Sulfolobaceae</taxon>
        <taxon>Acidianus</taxon>
    </lineage>
</organism>
<evidence type="ECO:0000259" key="13">
    <source>
        <dbReference type="Pfam" id="PF09378"/>
    </source>
</evidence>
<feature type="domain" description="Helicase HerA barrel" evidence="13">
    <location>
        <begin position="4"/>
        <end position="75"/>
    </location>
</feature>
<evidence type="ECO:0000256" key="6">
    <source>
        <dbReference type="ARBA" id="ARBA00023125"/>
    </source>
</evidence>
<evidence type="ECO:0000259" key="11">
    <source>
        <dbReference type="Pfam" id="PF01935"/>
    </source>
</evidence>
<dbReference type="InterPro" id="IPR018538">
    <property type="entry name" value="HerA_barrel_dom"/>
</dbReference>
<dbReference type="PANTHER" id="PTHR42957:SF1">
    <property type="entry name" value="HELICASE MJ1565-RELATED"/>
    <property type="match status" value="1"/>
</dbReference>
<evidence type="ECO:0000256" key="8">
    <source>
        <dbReference type="ARBA" id="ARBA00034617"/>
    </source>
</evidence>
<comment type="similarity">
    <text evidence="1">Belongs to the HerA family.</text>
</comment>
<evidence type="ECO:0000256" key="10">
    <source>
        <dbReference type="ARBA" id="ARBA00048988"/>
    </source>
</evidence>
<evidence type="ECO:0000256" key="7">
    <source>
        <dbReference type="ARBA" id="ARBA00023235"/>
    </source>
</evidence>
<dbReference type="GO" id="GO:0043138">
    <property type="term" value="F:3'-5' DNA helicase activity"/>
    <property type="evidence" value="ECO:0007669"/>
    <property type="project" value="UniProtKB-EC"/>
</dbReference>
<comment type="catalytic activity">
    <reaction evidence="9">
        <text>ATP + H2O = ADP + phosphate + H(+)</text>
        <dbReference type="Rhea" id="RHEA:13065"/>
        <dbReference type="ChEBI" id="CHEBI:15377"/>
        <dbReference type="ChEBI" id="CHEBI:15378"/>
        <dbReference type="ChEBI" id="CHEBI:30616"/>
        <dbReference type="ChEBI" id="CHEBI:43474"/>
        <dbReference type="ChEBI" id="CHEBI:456216"/>
        <dbReference type="EC" id="5.6.2.3"/>
    </reaction>
</comment>
<dbReference type="GO" id="GO:0005524">
    <property type="term" value="F:ATP binding"/>
    <property type="evidence" value="ECO:0007669"/>
    <property type="project" value="UniProtKB-KW"/>
</dbReference>
<keyword evidence="5" id="KW-0067">ATP-binding</keyword>
<dbReference type="InterPro" id="IPR008571">
    <property type="entry name" value="HerA-like"/>
</dbReference>
<dbReference type="GO" id="GO:0043139">
    <property type="term" value="F:5'-3' DNA helicase activity"/>
    <property type="evidence" value="ECO:0007669"/>
    <property type="project" value="UniProtKB-EC"/>
</dbReference>
<keyword evidence="6" id="KW-0238">DNA-binding</keyword>
<dbReference type="Pfam" id="PF05872">
    <property type="entry name" value="HerA_C"/>
    <property type="match status" value="1"/>
</dbReference>
<evidence type="ECO:0000256" key="4">
    <source>
        <dbReference type="ARBA" id="ARBA00022806"/>
    </source>
</evidence>
<evidence type="ECO:0000256" key="2">
    <source>
        <dbReference type="ARBA" id="ARBA00022741"/>
    </source>
</evidence>
<dbReference type="InterPro" id="IPR027417">
    <property type="entry name" value="P-loop_NTPase"/>
</dbReference>
<dbReference type="Pfam" id="PF01935">
    <property type="entry name" value="DUF87"/>
    <property type="match status" value="1"/>
</dbReference>